<organism evidence="2 3">
    <name type="scientific">Clavibacter michiganensis subsp. insidiosus</name>
    <dbReference type="NCBI Taxonomy" id="33014"/>
    <lineage>
        <taxon>Bacteria</taxon>
        <taxon>Bacillati</taxon>
        <taxon>Actinomycetota</taxon>
        <taxon>Actinomycetes</taxon>
        <taxon>Micrococcales</taxon>
        <taxon>Microbacteriaceae</taxon>
        <taxon>Clavibacter</taxon>
    </lineage>
</organism>
<proteinExistence type="predicted"/>
<feature type="domain" description="ATPase AAA-type core" evidence="1">
    <location>
        <begin position="25"/>
        <end position="60"/>
    </location>
</feature>
<reference evidence="2 3" key="1">
    <citation type="submission" date="2018-08" db="EMBL/GenBank/DDBJ databases">
        <title>Genome Sequence of Clavibacter michiganensis Subspecies type strains, and the Atypical Peach-Colored Strains Isolated from Tomato.</title>
        <authorList>
            <person name="Osdaghi E."/>
            <person name="Portier P."/>
            <person name="Briand M."/>
            <person name="Jacques M.-A."/>
        </authorList>
    </citation>
    <scope>NUCLEOTIDE SEQUENCE [LARGE SCALE GENOMIC DNA]</scope>
    <source>
        <strain evidence="2 3">CFBP 6488</strain>
    </source>
</reference>
<keyword evidence="2" id="KW-0547">Nucleotide-binding</keyword>
<dbReference type="GO" id="GO:0016887">
    <property type="term" value="F:ATP hydrolysis activity"/>
    <property type="evidence" value="ECO:0007669"/>
    <property type="project" value="InterPro"/>
</dbReference>
<evidence type="ECO:0000259" key="1">
    <source>
        <dbReference type="Pfam" id="PF13304"/>
    </source>
</evidence>
<name>A0A399S5L9_9MICO</name>
<dbReference type="SUPFAM" id="SSF52540">
    <property type="entry name" value="P-loop containing nucleoside triphosphate hydrolases"/>
    <property type="match status" value="1"/>
</dbReference>
<dbReference type="EMBL" id="QWEA01000265">
    <property type="protein sequence ID" value="RIJ37909.1"/>
    <property type="molecule type" value="Genomic_DNA"/>
</dbReference>
<gene>
    <name evidence="2" type="ORF">DZF93_08050</name>
</gene>
<dbReference type="Proteomes" id="UP000266634">
    <property type="component" value="Unassembled WGS sequence"/>
</dbReference>
<evidence type="ECO:0000313" key="3">
    <source>
        <dbReference type="Proteomes" id="UP000266634"/>
    </source>
</evidence>
<dbReference type="InterPro" id="IPR027417">
    <property type="entry name" value="P-loop_NTPase"/>
</dbReference>
<dbReference type="Gene3D" id="3.40.50.300">
    <property type="entry name" value="P-loop containing nucleotide triphosphate hydrolases"/>
    <property type="match status" value="1"/>
</dbReference>
<dbReference type="AlphaFoldDB" id="A0A399S5L9"/>
<accession>A0A399S5L9</accession>
<dbReference type="Pfam" id="PF13304">
    <property type="entry name" value="AAA_21"/>
    <property type="match status" value="1"/>
</dbReference>
<dbReference type="InterPro" id="IPR003959">
    <property type="entry name" value="ATPase_AAA_core"/>
</dbReference>
<protein>
    <submittedName>
        <fullName evidence="2">ATP-binding protein</fullName>
    </submittedName>
</protein>
<dbReference type="FunFam" id="3.40.50.300:FF:002708">
    <property type="entry name" value="FeS assembly ATPase SufC"/>
    <property type="match status" value="1"/>
</dbReference>
<evidence type="ECO:0000313" key="2">
    <source>
        <dbReference type="EMBL" id="RIJ37909.1"/>
    </source>
</evidence>
<dbReference type="GO" id="GO:0005524">
    <property type="term" value="F:ATP binding"/>
    <property type="evidence" value="ECO:0007669"/>
    <property type="project" value="UniProtKB-KW"/>
</dbReference>
<sequence length="213" mass="23224">MIRTVAVSGYRSVRDLALPLTGLDVVTGANGSGKSNVYRALRLIADMAQGGAVGALAREGGLEAVLWAGPEGLSRAMRDGEHPVQGTMRKGPIALRLGFAGDDCGYLVDLGIPQRDPRALPSTMFGRDPEIKRELVFSGPVARPRSLVLERRWQDVRVRDEADGWMHVPAMVPPHLSVLSEVADAVTSPEAMILRRRMTGWRFYDHLRTDADA</sequence>
<feature type="non-terminal residue" evidence="2">
    <location>
        <position position="213"/>
    </location>
</feature>
<comment type="caution">
    <text evidence="2">The sequence shown here is derived from an EMBL/GenBank/DDBJ whole genome shotgun (WGS) entry which is preliminary data.</text>
</comment>
<keyword evidence="2" id="KW-0067">ATP-binding</keyword>